<evidence type="ECO:0000256" key="3">
    <source>
        <dbReference type="ARBA" id="ARBA00022833"/>
    </source>
</evidence>
<dbReference type="EMBL" id="SWFS01000336">
    <property type="protein sequence ID" value="KAA8909628.1"/>
    <property type="molecule type" value="Genomic_DNA"/>
</dbReference>
<dbReference type="GO" id="GO:0006338">
    <property type="term" value="P:chromatin remodeling"/>
    <property type="evidence" value="ECO:0007669"/>
    <property type="project" value="InterPro"/>
</dbReference>
<dbReference type="GO" id="GO:0008270">
    <property type="term" value="F:zinc ion binding"/>
    <property type="evidence" value="ECO:0007669"/>
    <property type="project" value="UniProtKB-KW"/>
</dbReference>
<dbReference type="CDD" id="cd21437">
    <property type="entry name" value="zf-HIT_ZNHIT1_like"/>
    <property type="match status" value="1"/>
</dbReference>
<evidence type="ECO:0000259" key="4">
    <source>
        <dbReference type="Pfam" id="PF04438"/>
    </source>
</evidence>
<dbReference type="Proteomes" id="UP000761534">
    <property type="component" value="Unassembled WGS sequence"/>
</dbReference>
<keyword evidence="1" id="KW-0479">Metal-binding</keyword>
<evidence type="ECO:0000313" key="5">
    <source>
        <dbReference type="EMBL" id="KAA8909628.1"/>
    </source>
</evidence>
<keyword evidence="6" id="KW-1185">Reference proteome</keyword>
<evidence type="ECO:0000313" key="6">
    <source>
        <dbReference type="Proteomes" id="UP000761534"/>
    </source>
</evidence>
<evidence type="ECO:0000256" key="2">
    <source>
        <dbReference type="ARBA" id="ARBA00022771"/>
    </source>
</evidence>
<dbReference type="InterPro" id="IPR007529">
    <property type="entry name" value="Znf_HIT"/>
</dbReference>
<dbReference type="OrthoDB" id="74807at2759"/>
<protein>
    <recommendedName>
        <fullName evidence="4">HIT-type domain-containing protein</fullName>
    </recommendedName>
</protein>
<dbReference type="AlphaFoldDB" id="A0A642V139"/>
<dbReference type="InterPro" id="IPR039723">
    <property type="entry name" value="Vps71/ZNHIT1"/>
</dbReference>
<accession>A0A642V139</accession>
<feature type="domain" description="HIT-type" evidence="4">
    <location>
        <begin position="151"/>
        <end position="178"/>
    </location>
</feature>
<dbReference type="GO" id="GO:0005634">
    <property type="term" value="C:nucleus"/>
    <property type="evidence" value="ECO:0007669"/>
    <property type="project" value="UniProtKB-ARBA"/>
</dbReference>
<comment type="caution">
    <text evidence="5">The sequence shown here is derived from an EMBL/GenBank/DDBJ whole genome shotgun (WGS) entry which is preliminary data.</text>
</comment>
<sequence length="192" mass="21021">MPLIEDLGTTAQHNRTIGAGNIYTAYVDTRQQGIDGGSSSGLALNSGRKRAAHGFSVADSSTKLRAQNRRLAELERENYHENVKIDIPKLDLNPEAKEKLPKGGAANRAGVSVNSRRILASRKTLANHLDDDTNSARTYLNAVAPPPTYPPRKLCSICGYWGKICCIKCGARYCGAHCEATHKETRCQKYYS</sequence>
<gene>
    <name evidence="5" type="ORF">TRICI_004463</name>
</gene>
<name>A0A642V139_9ASCO</name>
<proteinExistence type="predicted"/>
<dbReference type="PANTHER" id="PTHR13093">
    <property type="entry name" value="ZINC FINGER HIT DOMAIN CONTAINING PROTEIN 1"/>
    <property type="match status" value="1"/>
</dbReference>
<evidence type="ECO:0000256" key="1">
    <source>
        <dbReference type="ARBA" id="ARBA00022723"/>
    </source>
</evidence>
<keyword evidence="2" id="KW-0863">Zinc-finger</keyword>
<keyword evidence="3" id="KW-0862">Zinc</keyword>
<dbReference type="VEuPathDB" id="FungiDB:TRICI_004463"/>
<dbReference type="Pfam" id="PF04438">
    <property type="entry name" value="zf-HIT"/>
    <property type="match status" value="1"/>
</dbReference>
<reference evidence="5" key="1">
    <citation type="journal article" date="2019" name="G3 (Bethesda)">
        <title>Genome Assemblies of Two Rare Opportunistic Yeast Pathogens: Diutina rugosa (syn. Candida rugosa) and Trichomonascus ciferrii (syn. Candida ciferrii).</title>
        <authorList>
            <person name="Mixao V."/>
            <person name="Saus E."/>
            <person name="Hansen A.P."/>
            <person name="Lass-Florl C."/>
            <person name="Gabaldon T."/>
        </authorList>
    </citation>
    <scope>NUCLEOTIDE SEQUENCE</scope>
    <source>
        <strain evidence="5">CBS 4856</strain>
    </source>
</reference>
<organism evidence="5 6">
    <name type="scientific">Trichomonascus ciferrii</name>
    <dbReference type="NCBI Taxonomy" id="44093"/>
    <lineage>
        <taxon>Eukaryota</taxon>
        <taxon>Fungi</taxon>
        <taxon>Dikarya</taxon>
        <taxon>Ascomycota</taxon>
        <taxon>Saccharomycotina</taxon>
        <taxon>Dipodascomycetes</taxon>
        <taxon>Dipodascales</taxon>
        <taxon>Trichomonascaceae</taxon>
        <taxon>Trichomonascus</taxon>
        <taxon>Trichomonascus ciferrii complex</taxon>
    </lineage>
</organism>